<evidence type="ECO:0000259" key="3">
    <source>
        <dbReference type="Pfam" id="PF00668"/>
    </source>
</evidence>
<feature type="domain" description="Carrier" evidence="2">
    <location>
        <begin position="546"/>
        <end position="587"/>
    </location>
</feature>
<evidence type="ECO:0000313" key="5">
    <source>
        <dbReference type="Proteomes" id="UP000267137"/>
    </source>
</evidence>
<gene>
    <name evidence="4" type="primary">srfAB</name>
    <name evidence="4" type="ORF">D8827_04180</name>
</gene>
<organism evidence="4 5">
    <name type="scientific">Streptococcus intermedius</name>
    <dbReference type="NCBI Taxonomy" id="1338"/>
    <lineage>
        <taxon>Bacteria</taxon>
        <taxon>Bacillati</taxon>
        <taxon>Bacillota</taxon>
        <taxon>Bacilli</taxon>
        <taxon>Lactobacillales</taxon>
        <taxon>Streptococcaceae</taxon>
        <taxon>Streptococcus</taxon>
        <taxon>Streptococcus anginosus group</taxon>
    </lineage>
</organism>
<dbReference type="GO" id="GO:0008610">
    <property type="term" value="P:lipid biosynthetic process"/>
    <property type="evidence" value="ECO:0007669"/>
    <property type="project" value="UniProtKB-ARBA"/>
</dbReference>
<reference evidence="4 5" key="1">
    <citation type="submission" date="2018-11" db="EMBL/GenBank/DDBJ databases">
        <title>Species Designations Belie Phenotypic and Genotypic Heterogeneity in Oral Streptococci.</title>
        <authorList>
            <person name="Velsko I."/>
        </authorList>
    </citation>
    <scope>NUCLEOTIDE SEQUENCE [LARGE SCALE GENOMIC DNA]</scope>
    <source>
        <strain evidence="4 5">KLC02</strain>
    </source>
</reference>
<evidence type="ECO:0000256" key="1">
    <source>
        <dbReference type="ARBA" id="ARBA00001957"/>
    </source>
</evidence>
<dbReference type="Gene3D" id="3.30.559.10">
    <property type="entry name" value="Chloramphenicol acetyltransferase-like domain"/>
    <property type="match status" value="1"/>
</dbReference>
<dbReference type="Gene3D" id="3.30.559.30">
    <property type="entry name" value="Nonribosomal peptide synthetase, condensation domain"/>
    <property type="match status" value="1"/>
</dbReference>
<sequence>MDIDIENLDPIEREKILKGLLELTKPSKKIQTILQNDQERFDIYPLSDVQKSYWVENKGVLKFNHRLSNIYVCLSFDKTGFIFPKMLKVRLEKSVNLLIQNHDILRTKIIKDFKQQTSNENLKFRVELKKYSKSLRNESILESQKQSLINNHIDYDEWPLLKIIVTQWKDSTNVQMAISPLLMDGDGVAIFLTQLFQNALRFKNKHIYDTGLTYRDYVIHCEKQKGTTDYLYAKEKKLARLENLPPAPNLPLKNRRSIRSFENQRFKIDKFTLLTAQEWEEFQELIAKKKVTVPAVLLTMFADAVSKWVGSPRYYLGMINTYHLPELESSNCSILGNFNTVDFIEFDSEIATFYERVLDISKQFAFNYDNGRYSGFEEIRKLRVDRQLGAEVTFPVGFNCTVNIAHPSKTDVLKPDTILMKFGEKYLPSLKMEELNIYTTQFPFIPTIEKGDSGELNCKFARYLEYFQDGVLEDILRRFKQNIKLILNDENYWCYSTKETFKTIASSNFVEVESQNYRKEILKELKKIHFDIVGYKSENLESLYFFGMYSIQILRFCSEINKEFDESFTPDDLLLFGETVNDLVEYIAYKKGINNG</sequence>
<dbReference type="RefSeq" id="WP_125442338.1">
    <property type="nucleotide sequence ID" value="NZ_JALGPV010000002.1"/>
</dbReference>
<accession>A0AAE8KCJ3</accession>
<dbReference type="Pfam" id="PF00668">
    <property type="entry name" value="Condensation"/>
    <property type="match status" value="1"/>
</dbReference>
<dbReference type="Proteomes" id="UP000267137">
    <property type="component" value="Unassembled WGS sequence"/>
</dbReference>
<name>A0AAE8KCJ3_STRIT</name>
<dbReference type="EMBL" id="RJOO01000002">
    <property type="protein sequence ID" value="RSJ23713.1"/>
    <property type="molecule type" value="Genomic_DNA"/>
</dbReference>
<comment type="cofactor">
    <cofactor evidence="1">
        <name>pantetheine 4'-phosphate</name>
        <dbReference type="ChEBI" id="CHEBI:47942"/>
    </cofactor>
</comment>
<dbReference type="SUPFAM" id="SSF52777">
    <property type="entry name" value="CoA-dependent acyltransferases"/>
    <property type="match status" value="2"/>
</dbReference>
<dbReference type="InterPro" id="IPR023213">
    <property type="entry name" value="CAT-like_dom_sf"/>
</dbReference>
<dbReference type="GO" id="GO:0003824">
    <property type="term" value="F:catalytic activity"/>
    <property type="evidence" value="ECO:0007669"/>
    <property type="project" value="InterPro"/>
</dbReference>
<proteinExistence type="predicted"/>
<evidence type="ECO:0000259" key="2">
    <source>
        <dbReference type="Pfam" id="PF00550"/>
    </source>
</evidence>
<dbReference type="InterPro" id="IPR009081">
    <property type="entry name" value="PP-bd_ACP"/>
</dbReference>
<evidence type="ECO:0000313" key="4">
    <source>
        <dbReference type="EMBL" id="RSJ23713.1"/>
    </source>
</evidence>
<feature type="domain" description="Condensation" evidence="3">
    <location>
        <begin position="42"/>
        <end position="489"/>
    </location>
</feature>
<protein>
    <submittedName>
        <fullName evidence="4">Surfactin synthase subunit 2</fullName>
    </submittedName>
</protein>
<dbReference type="InterPro" id="IPR001242">
    <property type="entry name" value="Condensation_dom"/>
</dbReference>
<comment type="caution">
    <text evidence="4">The sequence shown here is derived from an EMBL/GenBank/DDBJ whole genome shotgun (WGS) entry which is preliminary data.</text>
</comment>
<dbReference type="AlphaFoldDB" id="A0AAE8KCJ3"/>
<dbReference type="Pfam" id="PF00550">
    <property type="entry name" value="PP-binding"/>
    <property type="match status" value="1"/>
</dbReference>